<reference evidence="2" key="1">
    <citation type="submission" date="2014-09" db="EMBL/GenBank/DDBJ databases">
        <authorList>
            <person name="Magalhaes I.L.F."/>
            <person name="Oliveira U."/>
            <person name="Santos F.R."/>
            <person name="Vidigal T.H.D.A."/>
            <person name="Brescovit A.D."/>
            <person name="Santos A.J."/>
        </authorList>
    </citation>
    <scope>NUCLEOTIDE SEQUENCE</scope>
    <source>
        <tissue evidence="2">Shoot tissue taken approximately 20 cm above the soil surface</tissue>
    </source>
</reference>
<accession>A0A0A9F523</accession>
<proteinExistence type="predicted"/>
<evidence type="ECO:0000256" key="1">
    <source>
        <dbReference type="SAM" id="Phobius"/>
    </source>
</evidence>
<organism evidence="2">
    <name type="scientific">Arundo donax</name>
    <name type="common">Giant reed</name>
    <name type="synonym">Donax arundinaceus</name>
    <dbReference type="NCBI Taxonomy" id="35708"/>
    <lineage>
        <taxon>Eukaryota</taxon>
        <taxon>Viridiplantae</taxon>
        <taxon>Streptophyta</taxon>
        <taxon>Embryophyta</taxon>
        <taxon>Tracheophyta</taxon>
        <taxon>Spermatophyta</taxon>
        <taxon>Magnoliopsida</taxon>
        <taxon>Liliopsida</taxon>
        <taxon>Poales</taxon>
        <taxon>Poaceae</taxon>
        <taxon>PACMAD clade</taxon>
        <taxon>Arundinoideae</taxon>
        <taxon>Arundineae</taxon>
        <taxon>Arundo</taxon>
    </lineage>
</organism>
<name>A0A0A9F523_ARUDO</name>
<sequence>MDAFDCANDYCSPSWFSFTMGIVLSLLCKILGLPHNNISPTRLQIQHTNFKEILPSAIFKACFRTICQVIGSSSNSCQNCSL</sequence>
<reference evidence="2" key="2">
    <citation type="journal article" date="2015" name="Data Brief">
        <title>Shoot transcriptome of the giant reed, Arundo donax.</title>
        <authorList>
            <person name="Barrero R.A."/>
            <person name="Guerrero F.D."/>
            <person name="Moolhuijzen P."/>
            <person name="Goolsby J.A."/>
            <person name="Tidwell J."/>
            <person name="Bellgard S.E."/>
            <person name="Bellgard M.I."/>
        </authorList>
    </citation>
    <scope>NUCLEOTIDE SEQUENCE</scope>
    <source>
        <tissue evidence="2">Shoot tissue taken approximately 20 cm above the soil surface</tissue>
    </source>
</reference>
<keyword evidence="1" id="KW-0472">Membrane</keyword>
<dbReference type="EMBL" id="GBRH01194508">
    <property type="protein sequence ID" value="JAE03388.1"/>
    <property type="molecule type" value="Transcribed_RNA"/>
</dbReference>
<feature type="transmembrane region" description="Helical" evidence="1">
    <location>
        <begin position="15"/>
        <end position="33"/>
    </location>
</feature>
<protein>
    <submittedName>
        <fullName evidence="2">Uncharacterized protein</fullName>
    </submittedName>
</protein>
<dbReference type="AlphaFoldDB" id="A0A0A9F523"/>
<evidence type="ECO:0000313" key="2">
    <source>
        <dbReference type="EMBL" id="JAE03388.1"/>
    </source>
</evidence>
<keyword evidence="1" id="KW-1133">Transmembrane helix</keyword>
<keyword evidence="1" id="KW-0812">Transmembrane</keyword>